<evidence type="ECO:0000256" key="3">
    <source>
        <dbReference type="ARBA" id="ARBA00022448"/>
    </source>
</evidence>
<keyword evidence="3" id="KW-0813">Transport</keyword>
<sequence length="207" mass="22536">MASFKPIVRSFSSSQVSQQLIKTPVQVFGIDGRYASALYSAATKMKQLDGVEKELLTFQAALKSDIKFRDFAFDPTIKKTLKIEAIKSIGQKLKFSVASINLLALLAENGKLKKIDGVLTNFSILMAAHRGDLPVEVVTARPLSEEDKAELQSTLKLFAKKGENILLTTKVNPALIGGMIVSIAGKYVDMSVASKIKKYTDLLQAPA</sequence>
<dbReference type="GO" id="GO:0016020">
    <property type="term" value="C:membrane"/>
    <property type="evidence" value="ECO:0007669"/>
    <property type="project" value="UniProtKB-SubCell"/>
</dbReference>
<dbReference type="PANTHER" id="PTHR11910">
    <property type="entry name" value="ATP SYNTHASE DELTA CHAIN"/>
    <property type="match status" value="1"/>
</dbReference>
<dbReference type="AlphaFoldDB" id="A0A8D8VUM8"/>
<name>A0A8D8VUM8_9HEMI</name>
<dbReference type="InterPro" id="IPR000711">
    <property type="entry name" value="ATPase_OSCP/dsu"/>
</dbReference>
<evidence type="ECO:0000256" key="8">
    <source>
        <dbReference type="ARBA" id="ARBA00033369"/>
    </source>
</evidence>
<dbReference type="PRINTS" id="PR00125">
    <property type="entry name" value="ATPASEDELTA"/>
</dbReference>
<comment type="similarity">
    <text evidence="2">Belongs to the ATPase delta chain family.</text>
</comment>
<dbReference type="HAMAP" id="MF_01416">
    <property type="entry name" value="ATP_synth_delta_bact"/>
    <property type="match status" value="1"/>
</dbReference>
<dbReference type="SUPFAM" id="SSF47928">
    <property type="entry name" value="N-terminal domain of the delta subunit of the F1F0-ATP synthase"/>
    <property type="match status" value="1"/>
</dbReference>
<dbReference type="EMBL" id="HBUF01093899">
    <property type="protein sequence ID" value="CAG6636376.1"/>
    <property type="molecule type" value="Transcribed_RNA"/>
</dbReference>
<evidence type="ECO:0000256" key="1">
    <source>
        <dbReference type="ARBA" id="ARBA00004370"/>
    </source>
</evidence>
<evidence type="ECO:0000256" key="6">
    <source>
        <dbReference type="ARBA" id="ARBA00023136"/>
    </source>
</evidence>
<evidence type="ECO:0000313" key="9">
    <source>
        <dbReference type="EMBL" id="CAG6636377.1"/>
    </source>
</evidence>
<evidence type="ECO:0000256" key="4">
    <source>
        <dbReference type="ARBA" id="ARBA00022781"/>
    </source>
</evidence>
<keyword evidence="7" id="KW-0066">ATP synthesis</keyword>
<evidence type="ECO:0000256" key="5">
    <source>
        <dbReference type="ARBA" id="ARBA00023065"/>
    </source>
</evidence>
<protein>
    <recommendedName>
        <fullName evidence="8">Oligomycin sensitivity conferral protein</fullName>
    </recommendedName>
</protein>
<keyword evidence="4" id="KW-0375">Hydrogen ion transport</keyword>
<evidence type="ECO:0000256" key="7">
    <source>
        <dbReference type="ARBA" id="ARBA00023310"/>
    </source>
</evidence>
<dbReference type="Gene3D" id="1.10.520.20">
    <property type="entry name" value="N-terminal domain of the delta subunit of the F1F0-ATP synthase"/>
    <property type="match status" value="1"/>
</dbReference>
<dbReference type="InterPro" id="IPR026015">
    <property type="entry name" value="ATP_synth_OSCP/delta_N_sf"/>
</dbReference>
<dbReference type="NCBIfam" id="TIGR01145">
    <property type="entry name" value="ATP_synt_delta"/>
    <property type="match status" value="1"/>
</dbReference>
<keyword evidence="5" id="KW-0406">Ion transport</keyword>
<comment type="subcellular location">
    <subcellularLocation>
        <location evidence="1">Membrane</location>
    </subcellularLocation>
</comment>
<dbReference type="Pfam" id="PF00213">
    <property type="entry name" value="OSCP"/>
    <property type="match status" value="1"/>
</dbReference>
<reference evidence="9" key="1">
    <citation type="submission" date="2021-05" db="EMBL/GenBank/DDBJ databases">
        <authorList>
            <person name="Alioto T."/>
            <person name="Alioto T."/>
            <person name="Gomez Garrido J."/>
        </authorList>
    </citation>
    <scope>NUCLEOTIDE SEQUENCE</scope>
</reference>
<accession>A0A8D8VUM8</accession>
<dbReference type="EMBL" id="HBUF01093900">
    <property type="protein sequence ID" value="CAG6636377.1"/>
    <property type="molecule type" value="Transcribed_RNA"/>
</dbReference>
<organism evidence="9">
    <name type="scientific">Cacopsylla melanoneura</name>
    <dbReference type="NCBI Taxonomy" id="428564"/>
    <lineage>
        <taxon>Eukaryota</taxon>
        <taxon>Metazoa</taxon>
        <taxon>Ecdysozoa</taxon>
        <taxon>Arthropoda</taxon>
        <taxon>Hexapoda</taxon>
        <taxon>Insecta</taxon>
        <taxon>Pterygota</taxon>
        <taxon>Neoptera</taxon>
        <taxon>Paraneoptera</taxon>
        <taxon>Hemiptera</taxon>
        <taxon>Sternorrhyncha</taxon>
        <taxon>Psylloidea</taxon>
        <taxon>Psyllidae</taxon>
        <taxon>Psyllinae</taxon>
        <taxon>Cacopsylla</taxon>
    </lineage>
</organism>
<keyword evidence="6" id="KW-0472">Membrane</keyword>
<proteinExistence type="inferred from homology"/>
<evidence type="ECO:0000256" key="2">
    <source>
        <dbReference type="ARBA" id="ARBA00007046"/>
    </source>
</evidence>
<dbReference type="GO" id="GO:0046933">
    <property type="term" value="F:proton-transporting ATP synthase activity, rotational mechanism"/>
    <property type="evidence" value="ECO:0007669"/>
    <property type="project" value="InterPro"/>
</dbReference>